<dbReference type="RefSeq" id="WP_203191822.1">
    <property type="nucleotide sequence ID" value="NZ_CP063362.1"/>
</dbReference>
<comment type="function">
    <text evidence="2">With LigD forms a non-homologous end joining (NHEJ) DNA repair enzyme, which repairs dsDNA breaks with reduced fidelity. Binds linear dsDNA with 5'- and 3'- overhangs but not closed circular dsDNA nor ssDNA. Recruits and stimulates the ligase activity of LigD.</text>
</comment>
<keyword evidence="2" id="KW-0234">DNA repair</keyword>
<dbReference type="HAMAP" id="MF_01875">
    <property type="entry name" value="Prokaryotic_Ku"/>
    <property type="match status" value="1"/>
</dbReference>
<name>A0A974PJU3_9HYPH</name>
<keyword evidence="2" id="KW-0233">DNA recombination</keyword>
<evidence type="ECO:0000259" key="3">
    <source>
        <dbReference type="SMART" id="SM00559"/>
    </source>
</evidence>
<proteinExistence type="inferred from homology"/>
<feature type="domain" description="Ku" evidence="3">
    <location>
        <begin position="55"/>
        <end position="184"/>
    </location>
</feature>
<dbReference type="GO" id="GO:0006310">
    <property type="term" value="P:DNA recombination"/>
    <property type="evidence" value="ECO:0007669"/>
    <property type="project" value="UniProtKB-KW"/>
</dbReference>
<dbReference type="PANTHER" id="PTHR41251">
    <property type="entry name" value="NON-HOMOLOGOUS END JOINING PROTEIN KU"/>
    <property type="match status" value="1"/>
</dbReference>
<dbReference type="InterPro" id="IPR006164">
    <property type="entry name" value="DNA_bd_Ku70/Ku80"/>
</dbReference>
<organism evidence="4 5">
    <name type="scientific">Xanthobacter dioxanivorans</name>
    <dbReference type="NCBI Taxonomy" id="2528964"/>
    <lineage>
        <taxon>Bacteria</taxon>
        <taxon>Pseudomonadati</taxon>
        <taxon>Pseudomonadota</taxon>
        <taxon>Alphaproteobacteria</taxon>
        <taxon>Hyphomicrobiales</taxon>
        <taxon>Xanthobacteraceae</taxon>
        <taxon>Xanthobacter</taxon>
    </lineage>
</organism>
<comment type="similarity">
    <text evidence="2">Belongs to the prokaryotic Ku family.</text>
</comment>
<dbReference type="GO" id="GO:0006303">
    <property type="term" value="P:double-strand break repair via nonhomologous end joining"/>
    <property type="evidence" value="ECO:0007669"/>
    <property type="project" value="UniProtKB-UniRule"/>
</dbReference>
<dbReference type="SMART" id="SM00559">
    <property type="entry name" value="Ku78"/>
    <property type="match status" value="1"/>
</dbReference>
<dbReference type="SUPFAM" id="SSF100939">
    <property type="entry name" value="SPOC domain-like"/>
    <property type="match status" value="1"/>
</dbReference>
<evidence type="ECO:0000256" key="2">
    <source>
        <dbReference type="HAMAP-Rule" id="MF_01875"/>
    </source>
</evidence>
<evidence type="ECO:0000313" key="5">
    <source>
        <dbReference type="Proteomes" id="UP000596427"/>
    </source>
</evidence>
<accession>A0A974PJU3</accession>
<dbReference type="Proteomes" id="UP000596427">
    <property type="component" value="Chromosome"/>
</dbReference>
<protein>
    <recommendedName>
        <fullName evidence="2">Non-homologous end joining protein Ku</fullName>
    </recommendedName>
</protein>
<dbReference type="PIRSF" id="PIRSF006493">
    <property type="entry name" value="Prok_Ku"/>
    <property type="match status" value="1"/>
</dbReference>
<keyword evidence="1 2" id="KW-0238">DNA-binding</keyword>
<evidence type="ECO:0000256" key="1">
    <source>
        <dbReference type="ARBA" id="ARBA00023125"/>
    </source>
</evidence>
<dbReference type="KEGG" id="xdi:EZH22_17620"/>
<reference evidence="4 5" key="1">
    <citation type="submission" date="2020-10" db="EMBL/GenBank/DDBJ databases">
        <title>Degradation of 1,4-Dioxane by Xanthobacter sp. YN2, via a Novel Group-2 Soluble Di-Iron Monooxygenase.</title>
        <authorList>
            <person name="Ma F."/>
            <person name="Wang Y."/>
            <person name="Yang J."/>
            <person name="Guo H."/>
            <person name="Su D."/>
            <person name="Yu L."/>
        </authorList>
    </citation>
    <scope>NUCLEOTIDE SEQUENCE [LARGE SCALE GENOMIC DNA]</scope>
    <source>
        <strain evidence="4 5">YN2</strain>
    </source>
</reference>
<dbReference type="InterPro" id="IPR009187">
    <property type="entry name" value="Prok_Ku"/>
</dbReference>
<dbReference type="Pfam" id="PF02735">
    <property type="entry name" value="Ku"/>
    <property type="match status" value="1"/>
</dbReference>
<dbReference type="GO" id="GO:0003690">
    <property type="term" value="F:double-stranded DNA binding"/>
    <property type="evidence" value="ECO:0007669"/>
    <property type="project" value="UniProtKB-UniRule"/>
</dbReference>
<dbReference type="EMBL" id="CP063362">
    <property type="protein sequence ID" value="QRG04947.1"/>
    <property type="molecule type" value="Genomic_DNA"/>
</dbReference>
<dbReference type="AlphaFoldDB" id="A0A974PJU3"/>
<dbReference type="PANTHER" id="PTHR41251:SF1">
    <property type="entry name" value="NON-HOMOLOGOUS END JOINING PROTEIN KU"/>
    <property type="match status" value="1"/>
</dbReference>
<dbReference type="Gene3D" id="2.40.290.10">
    <property type="match status" value="1"/>
</dbReference>
<dbReference type="NCBIfam" id="TIGR02772">
    <property type="entry name" value="Ku_bact"/>
    <property type="match status" value="1"/>
</dbReference>
<comment type="subunit">
    <text evidence="2">Homodimer. Interacts with LigD.</text>
</comment>
<evidence type="ECO:0000313" key="4">
    <source>
        <dbReference type="EMBL" id="QRG04947.1"/>
    </source>
</evidence>
<sequence length="266" mass="29475">MAPRSFWKGYLKLSLVTCRVAMTPATSEREKLRFHTLNRATGHRVVSRYFDEGTGKAVDEADAARGYQTGENSYVLLEDEELDAIALDSTRTIDIDRFVPRDSVGWAYLDAPHYLVPDDEVGTEAFAVIREAMAQSRTAALARLVLYRRERAVMVEPRGRGLVLWTLRYGDEVRRFDGAPAADGGPDKAALALVKKLIAERTRPWTPDMVEDPVQDALLGLIAAKRSKRPARRPKAAAAPEPASNVVNIMDALKRSLSAGRRRGGK</sequence>
<gene>
    <name evidence="2" type="primary">ku</name>
    <name evidence="4" type="ORF">EZH22_17620</name>
</gene>
<keyword evidence="2" id="KW-0227">DNA damage</keyword>
<dbReference type="InterPro" id="IPR016194">
    <property type="entry name" value="SPOC-like_C_dom_sf"/>
</dbReference>
<keyword evidence="5" id="KW-1185">Reference proteome</keyword>